<gene>
    <name evidence="3" type="ORF">J0M35_00725</name>
</gene>
<keyword evidence="2" id="KW-0472">Membrane</keyword>
<organism evidence="3 4">
    <name type="scientific">Candidatus Obscuribacter phosphatis</name>
    <dbReference type="NCBI Taxonomy" id="1906157"/>
    <lineage>
        <taxon>Bacteria</taxon>
        <taxon>Bacillati</taxon>
        <taxon>Candidatus Melainabacteria</taxon>
        <taxon>Candidatus Obscuribacterales</taxon>
        <taxon>Candidatus Obscuribacteraceae</taxon>
        <taxon>Candidatus Obscuribacter</taxon>
    </lineage>
</organism>
<evidence type="ECO:0000256" key="2">
    <source>
        <dbReference type="SAM" id="Phobius"/>
    </source>
</evidence>
<keyword evidence="2" id="KW-0812">Transmembrane</keyword>
<sequence>MQEGGESDQEKRKVAKTKLEMHFDPSKTKERRRRVAKTMLEADMAKPDIKALMNLAAKAAEEATVNPENTALPKNSLSEDASAASNNDNAAGGKKPRRVAKTMLENEVPSLSETAKPERKKTRRIAKTLVTTDISSIVEQAAKFNDQVLGQALSQNMSQTQKTKQPVAKTMIDHDALNLAVSQSFVLKEARIKETIKAKALEPQAQIDPIPCRKKALPCPWKWAEAEGRERFRYCQRCQTPVYHLEGLQIEQIDALILQRENLEKYTLYKRSDGKYMTRDCPEEVKHKREKLMLIAGIAAFAIVVVALFIIFPPSAPPSRSVQSVTEAQEKPQDSINNALPQGKPISGAAGGKVRTGGTFHYDADAPDAARVLQAPPVAAPGSVSEEAAPVPTYTKEDETGEFWKEEKNEGIESTGQYPSSARP</sequence>
<feature type="compositionally biased region" description="Polar residues" evidence="1">
    <location>
        <begin position="412"/>
        <end position="424"/>
    </location>
</feature>
<accession>A0A8J7PAF9</accession>
<comment type="caution">
    <text evidence="3">The sequence shown here is derived from an EMBL/GenBank/DDBJ whole genome shotgun (WGS) entry which is preliminary data.</text>
</comment>
<protein>
    <submittedName>
        <fullName evidence="3">Uncharacterized protein</fullName>
    </submittedName>
</protein>
<feature type="compositionally biased region" description="Basic and acidic residues" evidence="1">
    <location>
        <begin position="395"/>
        <end position="411"/>
    </location>
</feature>
<evidence type="ECO:0000313" key="3">
    <source>
        <dbReference type="EMBL" id="MBN8658856.1"/>
    </source>
</evidence>
<reference evidence="3" key="1">
    <citation type="submission" date="2021-02" db="EMBL/GenBank/DDBJ databases">
        <title>Genome-Resolved Metagenomics of a Microbial Community Performing Photosynthetic Biological Nutrient Removal.</title>
        <authorList>
            <person name="Mcdaniel E.A."/>
        </authorList>
    </citation>
    <scope>NUCLEOTIDE SEQUENCE</scope>
    <source>
        <strain evidence="3">UWPOB_OBS1</strain>
    </source>
</reference>
<dbReference type="AlphaFoldDB" id="A0A8J7PAF9"/>
<evidence type="ECO:0000313" key="4">
    <source>
        <dbReference type="Proteomes" id="UP000664277"/>
    </source>
</evidence>
<keyword evidence="2" id="KW-1133">Transmembrane helix</keyword>
<evidence type="ECO:0000256" key="1">
    <source>
        <dbReference type="SAM" id="MobiDB-lite"/>
    </source>
</evidence>
<name>A0A8J7PAF9_9BACT</name>
<dbReference type="EMBL" id="JAFLCK010000001">
    <property type="protein sequence ID" value="MBN8658856.1"/>
    <property type="molecule type" value="Genomic_DNA"/>
</dbReference>
<dbReference type="Proteomes" id="UP000664277">
    <property type="component" value="Unassembled WGS sequence"/>
</dbReference>
<feature type="transmembrane region" description="Helical" evidence="2">
    <location>
        <begin position="292"/>
        <end position="312"/>
    </location>
</feature>
<feature type="region of interest" description="Disordered" evidence="1">
    <location>
        <begin position="320"/>
        <end position="424"/>
    </location>
</feature>
<feature type="region of interest" description="Disordered" evidence="1">
    <location>
        <begin position="59"/>
        <end position="97"/>
    </location>
</feature>
<feature type="compositionally biased region" description="Basic and acidic residues" evidence="1">
    <location>
        <begin position="8"/>
        <end position="28"/>
    </location>
</feature>
<feature type="compositionally biased region" description="Low complexity" evidence="1">
    <location>
        <begin position="75"/>
        <end position="91"/>
    </location>
</feature>
<feature type="region of interest" description="Disordered" evidence="1">
    <location>
        <begin position="1"/>
        <end position="32"/>
    </location>
</feature>
<proteinExistence type="predicted"/>